<accession>A0AA39HS50</accession>
<feature type="transmembrane region" description="Helical" evidence="1">
    <location>
        <begin position="51"/>
        <end position="70"/>
    </location>
</feature>
<feature type="transmembrane region" description="Helical" evidence="1">
    <location>
        <begin position="113"/>
        <end position="133"/>
    </location>
</feature>
<dbReference type="Proteomes" id="UP001175271">
    <property type="component" value="Unassembled WGS sequence"/>
</dbReference>
<dbReference type="AlphaFoldDB" id="A0AA39HS50"/>
<name>A0AA39HS50_9BILA</name>
<evidence type="ECO:0000313" key="3">
    <source>
        <dbReference type="Proteomes" id="UP001175271"/>
    </source>
</evidence>
<dbReference type="InterPro" id="IPR004950">
    <property type="entry name" value="DUF267_CAE_spp"/>
</dbReference>
<proteinExistence type="predicted"/>
<sequence>MNMSIYHFSAFLLVLYWTFADVFRSFLDSLEILHPLKVLEESTLRTLRTRFSSLMALMSAVFIVSGVLSYKESTILVLTSSVQGSDADGTNNATVPDFGNSFTGVSLLYPLDIAVHFLAIVISSAALAISYLMNEAVRLEYSRFNDELKIALEENSLIQNPKFITELGVQQMTLASVIRGVNGHNAWMASICFSRASPINVFVFFVFSNFRTTMSWLHTSVWGSWGLISMVEETKRLLLFDKSIWTSGDETLITRVLHRPHEPLQSARLLLRRCGVQNDPTGEGPDREPHNLRTTSIFARPQMRKESRSCA</sequence>
<keyword evidence="1" id="KW-0812">Transmembrane</keyword>
<keyword evidence="1" id="KW-0472">Membrane</keyword>
<organism evidence="2 3">
    <name type="scientific">Steinernema hermaphroditum</name>
    <dbReference type="NCBI Taxonomy" id="289476"/>
    <lineage>
        <taxon>Eukaryota</taxon>
        <taxon>Metazoa</taxon>
        <taxon>Ecdysozoa</taxon>
        <taxon>Nematoda</taxon>
        <taxon>Chromadorea</taxon>
        <taxon>Rhabditida</taxon>
        <taxon>Tylenchina</taxon>
        <taxon>Panagrolaimomorpha</taxon>
        <taxon>Strongyloidoidea</taxon>
        <taxon>Steinernematidae</taxon>
        <taxon>Steinernema</taxon>
    </lineage>
</organism>
<dbReference type="PANTHER" id="PTHR31930">
    <property type="entry name" value="SERPENTINE RECEPTOR, CLASS R"/>
    <property type="match status" value="1"/>
</dbReference>
<keyword evidence="1" id="KW-1133">Transmembrane helix</keyword>
<dbReference type="Pfam" id="PF03268">
    <property type="entry name" value="DUF267"/>
    <property type="match status" value="1"/>
</dbReference>
<dbReference type="EMBL" id="JAUCMV010000003">
    <property type="protein sequence ID" value="KAK0411068.1"/>
    <property type="molecule type" value="Genomic_DNA"/>
</dbReference>
<dbReference type="PANTHER" id="PTHR31930:SF1">
    <property type="entry name" value="SERPENTINE RECEPTOR, CLASS R"/>
    <property type="match status" value="1"/>
</dbReference>
<evidence type="ECO:0000256" key="1">
    <source>
        <dbReference type="SAM" id="Phobius"/>
    </source>
</evidence>
<reference evidence="2" key="1">
    <citation type="submission" date="2023-06" db="EMBL/GenBank/DDBJ databases">
        <title>Genomic analysis of the entomopathogenic nematode Steinernema hermaphroditum.</title>
        <authorList>
            <person name="Schwarz E.M."/>
            <person name="Heppert J.K."/>
            <person name="Baniya A."/>
            <person name="Schwartz H.T."/>
            <person name="Tan C.-H."/>
            <person name="Antoshechkin I."/>
            <person name="Sternberg P.W."/>
            <person name="Goodrich-Blair H."/>
            <person name="Dillman A.R."/>
        </authorList>
    </citation>
    <scope>NUCLEOTIDE SEQUENCE</scope>
    <source>
        <strain evidence="2">PS9179</strain>
        <tissue evidence="2">Whole animal</tissue>
    </source>
</reference>
<comment type="caution">
    <text evidence="2">The sequence shown here is derived from an EMBL/GenBank/DDBJ whole genome shotgun (WGS) entry which is preliminary data.</text>
</comment>
<gene>
    <name evidence="2" type="ORF">QR680_005460</name>
</gene>
<protein>
    <submittedName>
        <fullName evidence="2">Uncharacterized protein</fullName>
    </submittedName>
</protein>
<evidence type="ECO:0000313" key="2">
    <source>
        <dbReference type="EMBL" id="KAK0411068.1"/>
    </source>
</evidence>
<feature type="transmembrane region" description="Helical" evidence="1">
    <location>
        <begin position="6"/>
        <end position="27"/>
    </location>
</feature>
<keyword evidence="3" id="KW-1185">Reference proteome</keyword>